<sequence length="172" mass="19801">MEKLSFKDSTGVKKSQIILFEIPLNYDLKELEGQKLDLTSNKNKMFLNITENKLEGQKLDLTSNKNKMFLNITENSLETETKALVQSDNGLLQLKSFKHRFKVLASNELKDIDYQFYIEKGLKKLDTRPYTNSNVQGKPFVPFGSHSVVLSKKRTKSDHVKGEKKSKKLKTK</sequence>
<proteinExistence type="predicted"/>
<evidence type="ECO:0000256" key="1">
    <source>
        <dbReference type="SAM" id="MobiDB-lite"/>
    </source>
</evidence>
<dbReference type="HOGENOM" id="CLU_1556141_0_0_1"/>
<dbReference type="Proteomes" id="UP000030755">
    <property type="component" value="Unassembled WGS sequence"/>
</dbReference>
<accession>A0A075ARB1</accession>
<protein>
    <submittedName>
        <fullName evidence="2">Uncharacterized protein</fullName>
    </submittedName>
</protein>
<reference evidence="2 3" key="1">
    <citation type="journal article" date="2013" name="Curr. Biol.">
        <title>Shared signatures of parasitism and phylogenomics unite Cryptomycota and microsporidia.</title>
        <authorList>
            <person name="James T.Y."/>
            <person name="Pelin A."/>
            <person name="Bonen L."/>
            <person name="Ahrendt S."/>
            <person name="Sain D."/>
            <person name="Corradi N."/>
            <person name="Stajich J.E."/>
        </authorList>
    </citation>
    <scope>NUCLEOTIDE SEQUENCE [LARGE SCALE GENOMIC DNA]</scope>
    <source>
        <strain evidence="2 3">CSF55</strain>
    </source>
</reference>
<keyword evidence="3" id="KW-1185">Reference proteome</keyword>
<gene>
    <name evidence="2" type="ORF">O9G_004102</name>
</gene>
<dbReference type="EMBL" id="KE561110">
    <property type="protein sequence ID" value="EPZ32831.1"/>
    <property type="molecule type" value="Genomic_DNA"/>
</dbReference>
<evidence type="ECO:0000313" key="2">
    <source>
        <dbReference type="EMBL" id="EPZ32831.1"/>
    </source>
</evidence>
<evidence type="ECO:0000313" key="3">
    <source>
        <dbReference type="Proteomes" id="UP000030755"/>
    </source>
</evidence>
<name>A0A075ARB1_ROZAC</name>
<organism evidence="2 3">
    <name type="scientific">Rozella allomycis (strain CSF55)</name>
    <dbReference type="NCBI Taxonomy" id="988480"/>
    <lineage>
        <taxon>Eukaryota</taxon>
        <taxon>Fungi</taxon>
        <taxon>Fungi incertae sedis</taxon>
        <taxon>Cryptomycota</taxon>
        <taxon>Cryptomycota incertae sedis</taxon>
        <taxon>Rozella</taxon>
    </lineage>
</organism>
<feature type="region of interest" description="Disordered" evidence="1">
    <location>
        <begin position="150"/>
        <end position="172"/>
    </location>
</feature>
<dbReference type="AlphaFoldDB" id="A0A075ARB1"/>